<dbReference type="InterPro" id="IPR050250">
    <property type="entry name" value="Macrolide_Exporter_MacB"/>
</dbReference>
<name>A0ABP8C379_9ACTN</name>
<dbReference type="RefSeq" id="WP_344897388.1">
    <property type="nucleotide sequence ID" value="NZ_BAABAS010000006.1"/>
</dbReference>
<dbReference type="Proteomes" id="UP001501710">
    <property type="component" value="Unassembled WGS sequence"/>
</dbReference>
<comment type="caution">
    <text evidence="10">The sequence shown here is derived from an EMBL/GenBank/DDBJ whole genome shotgun (WGS) entry which is preliminary data.</text>
</comment>
<comment type="similarity">
    <text evidence="6">Belongs to the ABC-4 integral membrane protein family.</text>
</comment>
<evidence type="ECO:0000256" key="2">
    <source>
        <dbReference type="ARBA" id="ARBA00022475"/>
    </source>
</evidence>
<evidence type="ECO:0000259" key="9">
    <source>
        <dbReference type="Pfam" id="PF12704"/>
    </source>
</evidence>
<gene>
    <name evidence="10" type="ORF">GCM10022254_34180</name>
</gene>
<sequence>MFLSAIAEIRTSKVRVALSLMCVSALVAVVTLAIALGGMARQALVQTFEQEVGRPVTLTVMAPTDNGPSAMSDETVARIESDMRRYQITGSPLREAVNVSYRQVLPGGTRPIKGDEDTGGEIRTVGANPGLDRIRRIQVASGRWLVPNDNARLEPQLVVSAKFAEQLGPRPVGAIVELSAPRLWVRARVVGVLSGGTPWSQTEIYMPYRTMARWGIGADQTQYVVRVPKADARQVMERFRSDAATSWGLGKAEIYREEGDTGAISGTFGKVLVAAALFLLLLGSLPVLVLGLMAVRQRRSELGVQRCFGATGSDLFLGVLLEGLIVSCAGGLIGITGVYAISGPLFGLLKDRGPFANADLAMTFPWRAALLGMGVAVCVGLITGLIPAMRAMRRSVIQAIRS</sequence>
<evidence type="ECO:0000256" key="6">
    <source>
        <dbReference type="ARBA" id="ARBA00038076"/>
    </source>
</evidence>
<dbReference type="Pfam" id="PF12704">
    <property type="entry name" value="MacB_PCD"/>
    <property type="match status" value="1"/>
</dbReference>
<dbReference type="EMBL" id="BAABAS010000006">
    <property type="protein sequence ID" value="GAA4232934.1"/>
    <property type="molecule type" value="Genomic_DNA"/>
</dbReference>
<keyword evidence="11" id="KW-1185">Reference proteome</keyword>
<feature type="transmembrane region" description="Helical" evidence="7">
    <location>
        <begin position="315"/>
        <end position="341"/>
    </location>
</feature>
<dbReference type="PANTHER" id="PTHR30572">
    <property type="entry name" value="MEMBRANE COMPONENT OF TRANSPORTER-RELATED"/>
    <property type="match status" value="1"/>
</dbReference>
<dbReference type="InterPro" id="IPR003838">
    <property type="entry name" value="ABC3_permease_C"/>
</dbReference>
<keyword evidence="3 7" id="KW-0812">Transmembrane</keyword>
<dbReference type="Pfam" id="PF02687">
    <property type="entry name" value="FtsX"/>
    <property type="match status" value="1"/>
</dbReference>
<evidence type="ECO:0008006" key="12">
    <source>
        <dbReference type="Google" id="ProtNLM"/>
    </source>
</evidence>
<comment type="subcellular location">
    <subcellularLocation>
        <location evidence="1">Cell membrane</location>
        <topology evidence="1">Multi-pass membrane protein</topology>
    </subcellularLocation>
</comment>
<keyword evidence="4 7" id="KW-1133">Transmembrane helix</keyword>
<organism evidence="10 11">
    <name type="scientific">Actinomadura meridiana</name>
    <dbReference type="NCBI Taxonomy" id="559626"/>
    <lineage>
        <taxon>Bacteria</taxon>
        <taxon>Bacillati</taxon>
        <taxon>Actinomycetota</taxon>
        <taxon>Actinomycetes</taxon>
        <taxon>Streptosporangiales</taxon>
        <taxon>Thermomonosporaceae</taxon>
        <taxon>Actinomadura</taxon>
    </lineage>
</organism>
<keyword evidence="5 7" id="KW-0472">Membrane</keyword>
<protein>
    <recommendedName>
        <fullName evidence="12">ABC transporter permease</fullName>
    </recommendedName>
</protein>
<proteinExistence type="inferred from homology"/>
<feature type="domain" description="MacB-like periplasmic core" evidence="9">
    <location>
        <begin position="18"/>
        <end position="240"/>
    </location>
</feature>
<evidence type="ECO:0000259" key="8">
    <source>
        <dbReference type="Pfam" id="PF02687"/>
    </source>
</evidence>
<evidence type="ECO:0000256" key="4">
    <source>
        <dbReference type="ARBA" id="ARBA00022989"/>
    </source>
</evidence>
<dbReference type="PANTHER" id="PTHR30572:SF4">
    <property type="entry name" value="ABC TRANSPORTER PERMEASE YTRF"/>
    <property type="match status" value="1"/>
</dbReference>
<accession>A0ABP8C379</accession>
<evidence type="ECO:0000256" key="5">
    <source>
        <dbReference type="ARBA" id="ARBA00023136"/>
    </source>
</evidence>
<evidence type="ECO:0000313" key="10">
    <source>
        <dbReference type="EMBL" id="GAA4232934.1"/>
    </source>
</evidence>
<dbReference type="InterPro" id="IPR025857">
    <property type="entry name" value="MacB_PCD"/>
</dbReference>
<evidence type="ECO:0000313" key="11">
    <source>
        <dbReference type="Proteomes" id="UP001501710"/>
    </source>
</evidence>
<feature type="transmembrane region" description="Helical" evidence="7">
    <location>
        <begin position="271"/>
        <end position="295"/>
    </location>
</feature>
<feature type="transmembrane region" description="Helical" evidence="7">
    <location>
        <begin position="364"/>
        <end position="386"/>
    </location>
</feature>
<evidence type="ECO:0000256" key="7">
    <source>
        <dbReference type="SAM" id="Phobius"/>
    </source>
</evidence>
<keyword evidence="2" id="KW-1003">Cell membrane</keyword>
<evidence type="ECO:0000256" key="1">
    <source>
        <dbReference type="ARBA" id="ARBA00004651"/>
    </source>
</evidence>
<feature type="domain" description="ABC3 transporter permease C-terminal" evidence="8">
    <location>
        <begin position="274"/>
        <end position="395"/>
    </location>
</feature>
<evidence type="ECO:0000256" key="3">
    <source>
        <dbReference type="ARBA" id="ARBA00022692"/>
    </source>
</evidence>
<reference evidence="11" key="1">
    <citation type="journal article" date="2019" name="Int. J. Syst. Evol. Microbiol.">
        <title>The Global Catalogue of Microorganisms (GCM) 10K type strain sequencing project: providing services to taxonomists for standard genome sequencing and annotation.</title>
        <authorList>
            <consortium name="The Broad Institute Genomics Platform"/>
            <consortium name="The Broad Institute Genome Sequencing Center for Infectious Disease"/>
            <person name="Wu L."/>
            <person name="Ma J."/>
        </authorList>
    </citation>
    <scope>NUCLEOTIDE SEQUENCE [LARGE SCALE GENOMIC DNA]</scope>
    <source>
        <strain evidence="11">JCM 17440</strain>
    </source>
</reference>